<dbReference type="SUPFAM" id="SSF56112">
    <property type="entry name" value="Protein kinase-like (PK-like)"/>
    <property type="match status" value="1"/>
</dbReference>
<dbReference type="Gene3D" id="1.10.510.10">
    <property type="entry name" value="Transferase(Phosphotransferase) domain 1"/>
    <property type="match status" value="1"/>
</dbReference>
<dbReference type="EMBL" id="KQ947434">
    <property type="protein sequence ID" value="KUJ08829.1"/>
    <property type="molecule type" value="Genomic_DNA"/>
</dbReference>
<dbReference type="OrthoDB" id="4062651at2759"/>
<dbReference type="InParanoid" id="A0A132BA06"/>
<reference evidence="3 4" key="1">
    <citation type="submission" date="2015-10" db="EMBL/GenBank/DDBJ databases">
        <title>Full genome of DAOMC 229536 Phialocephala scopiformis, a fungal endophyte of spruce producing the potent anti-insectan compound rugulosin.</title>
        <authorList>
            <consortium name="DOE Joint Genome Institute"/>
            <person name="Walker A.K."/>
            <person name="Frasz S.L."/>
            <person name="Seifert K.A."/>
            <person name="Miller J.D."/>
            <person name="Mondo S.J."/>
            <person name="Labutti K."/>
            <person name="Lipzen A."/>
            <person name="Dockter R."/>
            <person name="Kennedy M."/>
            <person name="Grigoriev I.V."/>
            <person name="Spatafora J.W."/>
        </authorList>
    </citation>
    <scope>NUCLEOTIDE SEQUENCE [LARGE SCALE GENOMIC DNA]</scope>
    <source>
        <strain evidence="3 4">CBS 120377</strain>
    </source>
</reference>
<proteinExistence type="predicted"/>
<protein>
    <recommendedName>
        <fullName evidence="2">Protein kinase domain-containing protein</fullName>
    </recommendedName>
</protein>
<feature type="region of interest" description="Disordered" evidence="1">
    <location>
        <begin position="183"/>
        <end position="213"/>
    </location>
</feature>
<dbReference type="InterPro" id="IPR000719">
    <property type="entry name" value="Prot_kinase_dom"/>
</dbReference>
<dbReference type="InterPro" id="IPR011009">
    <property type="entry name" value="Kinase-like_dom_sf"/>
</dbReference>
<dbReference type="AlphaFoldDB" id="A0A132BA06"/>
<sequence length="258" mass="29123">MGSRNSTHPCPTLLIGDFGHAERITPLLNNSVTQANLDLKQRFTSTKGTQDYNTPEQFHRDWEARNWFDSDIAGNFNGFTYNLFGVGQIMYQIVTCLYDPPDIGDPFLPSYPISGAPALGRTFGPDLNAYAGEYSKVLTDLIYECLYENPTHRPTLETLKYEITRAYNLASQDDDNEIEPWKNFTAPTPLDQPVNIPADKGPRKRVQPTDPPSNFFAVKTRIFICQGVLKNGLQCGNRLRGKAGDARPRCAQCIRRRR</sequence>
<name>A0A132BA06_MOLSC</name>
<dbReference type="PROSITE" id="PS50011">
    <property type="entry name" value="PROTEIN_KINASE_DOM"/>
    <property type="match status" value="1"/>
</dbReference>
<organism evidence="3 4">
    <name type="scientific">Mollisia scopiformis</name>
    <name type="common">Conifer needle endophyte fungus</name>
    <name type="synonym">Phialocephala scopiformis</name>
    <dbReference type="NCBI Taxonomy" id="149040"/>
    <lineage>
        <taxon>Eukaryota</taxon>
        <taxon>Fungi</taxon>
        <taxon>Dikarya</taxon>
        <taxon>Ascomycota</taxon>
        <taxon>Pezizomycotina</taxon>
        <taxon>Leotiomycetes</taxon>
        <taxon>Helotiales</taxon>
        <taxon>Mollisiaceae</taxon>
        <taxon>Mollisia</taxon>
    </lineage>
</organism>
<gene>
    <name evidence="3" type="ORF">LY89DRAFT_326955</name>
</gene>
<accession>A0A132BA06</accession>
<evidence type="ECO:0000313" key="3">
    <source>
        <dbReference type="EMBL" id="KUJ08829.1"/>
    </source>
</evidence>
<evidence type="ECO:0000313" key="4">
    <source>
        <dbReference type="Proteomes" id="UP000070700"/>
    </source>
</evidence>
<dbReference type="KEGG" id="psco:LY89DRAFT_326955"/>
<feature type="domain" description="Protein kinase" evidence="2">
    <location>
        <begin position="1"/>
        <end position="164"/>
    </location>
</feature>
<dbReference type="Proteomes" id="UP000070700">
    <property type="component" value="Unassembled WGS sequence"/>
</dbReference>
<evidence type="ECO:0000256" key="1">
    <source>
        <dbReference type="SAM" id="MobiDB-lite"/>
    </source>
</evidence>
<dbReference type="GO" id="GO:0004672">
    <property type="term" value="F:protein kinase activity"/>
    <property type="evidence" value="ECO:0007669"/>
    <property type="project" value="InterPro"/>
</dbReference>
<dbReference type="GO" id="GO:0005524">
    <property type="term" value="F:ATP binding"/>
    <property type="evidence" value="ECO:0007669"/>
    <property type="project" value="InterPro"/>
</dbReference>
<keyword evidence="4" id="KW-1185">Reference proteome</keyword>
<dbReference type="RefSeq" id="XP_018063184.1">
    <property type="nucleotide sequence ID" value="XM_018206757.1"/>
</dbReference>
<evidence type="ECO:0000259" key="2">
    <source>
        <dbReference type="PROSITE" id="PS50011"/>
    </source>
</evidence>
<dbReference type="GeneID" id="28816483"/>